<dbReference type="PANTHER" id="PTHR30419:SF8">
    <property type="entry name" value="NITROGEN ASSIMILATION TRANSCRIPTIONAL ACTIVATOR-RELATED"/>
    <property type="match status" value="1"/>
</dbReference>
<gene>
    <name evidence="6" type="ORF">GR170_20905</name>
</gene>
<evidence type="ECO:0000256" key="3">
    <source>
        <dbReference type="ARBA" id="ARBA00023125"/>
    </source>
</evidence>
<dbReference type="AlphaFoldDB" id="A0A6L7G7U5"/>
<evidence type="ECO:0000256" key="4">
    <source>
        <dbReference type="ARBA" id="ARBA00023163"/>
    </source>
</evidence>
<keyword evidence="3" id="KW-0238">DNA-binding</keyword>
<dbReference type="Pfam" id="PF03466">
    <property type="entry name" value="LysR_substrate"/>
    <property type="match status" value="1"/>
</dbReference>
<keyword evidence="2" id="KW-0805">Transcription regulation</keyword>
<dbReference type="InterPro" id="IPR005119">
    <property type="entry name" value="LysR_subst-bd"/>
</dbReference>
<dbReference type="RefSeq" id="WP_160896429.1">
    <property type="nucleotide sequence ID" value="NZ_WUMU01000026.1"/>
</dbReference>
<dbReference type="SUPFAM" id="SSF53850">
    <property type="entry name" value="Periplasmic binding protein-like II"/>
    <property type="match status" value="1"/>
</dbReference>
<evidence type="ECO:0000313" key="7">
    <source>
        <dbReference type="Proteomes" id="UP000477911"/>
    </source>
</evidence>
<dbReference type="Proteomes" id="UP000477911">
    <property type="component" value="Unassembled WGS sequence"/>
</dbReference>
<name>A0A6L7G7U5_9RHOB</name>
<organism evidence="6 7">
    <name type="scientific">Pseudooceanicola albus</name>
    <dbReference type="NCBI Taxonomy" id="2692189"/>
    <lineage>
        <taxon>Bacteria</taxon>
        <taxon>Pseudomonadati</taxon>
        <taxon>Pseudomonadota</taxon>
        <taxon>Alphaproteobacteria</taxon>
        <taxon>Rhodobacterales</taxon>
        <taxon>Paracoccaceae</taxon>
        <taxon>Pseudooceanicola</taxon>
    </lineage>
</organism>
<dbReference type="CDD" id="cd05466">
    <property type="entry name" value="PBP2_LTTR_substrate"/>
    <property type="match status" value="1"/>
</dbReference>
<comment type="caution">
    <text evidence="6">The sequence shown here is derived from an EMBL/GenBank/DDBJ whole genome shotgun (WGS) entry which is preliminary data.</text>
</comment>
<dbReference type="InterPro" id="IPR000847">
    <property type="entry name" value="LysR_HTH_N"/>
</dbReference>
<dbReference type="EMBL" id="WUMU01000026">
    <property type="protein sequence ID" value="MXN20304.1"/>
    <property type="molecule type" value="Genomic_DNA"/>
</dbReference>
<dbReference type="PROSITE" id="PS50931">
    <property type="entry name" value="HTH_LYSR"/>
    <property type="match status" value="1"/>
</dbReference>
<feature type="domain" description="HTH lysR-type" evidence="5">
    <location>
        <begin position="17"/>
        <end position="73"/>
    </location>
</feature>
<dbReference type="InterPro" id="IPR050950">
    <property type="entry name" value="HTH-type_LysR_regulators"/>
</dbReference>
<protein>
    <submittedName>
        <fullName evidence="6">LysR family transcriptional regulator</fullName>
    </submittedName>
</protein>
<reference evidence="6 7" key="1">
    <citation type="submission" date="2019-12" db="EMBL/GenBank/DDBJ databases">
        <authorList>
            <person name="Li M."/>
        </authorList>
    </citation>
    <scope>NUCLEOTIDE SEQUENCE [LARGE SCALE GENOMIC DNA]</scope>
    <source>
        <strain evidence="6 7">GBMRC 2024</strain>
    </source>
</reference>
<evidence type="ECO:0000256" key="2">
    <source>
        <dbReference type="ARBA" id="ARBA00023015"/>
    </source>
</evidence>
<dbReference type="GO" id="GO:0005829">
    <property type="term" value="C:cytosol"/>
    <property type="evidence" value="ECO:0007669"/>
    <property type="project" value="TreeGrafter"/>
</dbReference>
<dbReference type="GO" id="GO:0003700">
    <property type="term" value="F:DNA-binding transcription factor activity"/>
    <property type="evidence" value="ECO:0007669"/>
    <property type="project" value="InterPro"/>
</dbReference>
<dbReference type="Gene3D" id="3.40.190.290">
    <property type="match status" value="1"/>
</dbReference>
<dbReference type="Gene3D" id="1.10.10.10">
    <property type="entry name" value="Winged helix-like DNA-binding domain superfamily/Winged helix DNA-binding domain"/>
    <property type="match status" value="1"/>
</dbReference>
<dbReference type="SUPFAM" id="SSF46785">
    <property type="entry name" value="Winged helix' DNA-binding domain"/>
    <property type="match status" value="1"/>
</dbReference>
<dbReference type="InterPro" id="IPR036390">
    <property type="entry name" value="WH_DNA-bd_sf"/>
</dbReference>
<evidence type="ECO:0000256" key="1">
    <source>
        <dbReference type="ARBA" id="ARBA00009437"/>
    </source>
</evidence>
<proteinExistence type="inferred from homology"/>
<evidence type="ECO:0000313" key="6">
    <source>
        <dbReference type="EMBL" id="MXN20304.1"/>
    </source>
</evidence>
<comment type="similarity">
    <text evidence="1">Belongs to the LysR transcriptional regulatory family.</text>
</comment>
<dbReference type="GO" id="GO:0003677">
    <property type="term" value="F:DNA binding"/>
    <property type="evidence" value="ECO:0007669"/>
    <property type="project" value="UniProtKB-KW"/>
</dbReference>
<keyword evidence="4" id="KW-0804">Transcription</keyword>
<dbReference type="Pfam" id="PF00126">
    <property type="entry name" value="HTH_1"/>
    <property type="match status" value="1"/>
</dbReference>
<dbReference type="PRINTS" id="PR00039">
    <property type="entry name" value="HTHLYSR"/>
</dbReference>
<evidence type="ECO:0000259" key="5">
    <source>
        <dbReference type="PROSITE" id="PS50931"/>
    </source>
</evidence>
<accession>A0A6L7G7U5</accession>
<dbReference type="PANTHER" id="PTHR30419">
    <property type="entry name" value="HTH-TYPE TRANSCRIPTIONAL REGULATOR YBHD"/>
    <property type="match status" value="1"/>
</dbReference>
<sequence>MATDTQALIQRLMTRGKFRHMQALVRLCDLRSMARAAESMGMTQPGMSQLVAELEKLVGMPLFLRHNRGIEPTELARDLELVARRILTAVQESAETVILRRDHQSTLVRLAATTAGAGAILQEVLPDFARQHRTIQLQLSEVYGLNQEAAIASGEVDLLCCRASEVLPEGWEFLPCKTDSLVVVAASTHPLAGQDHVPPEALREALWLPNHIATVARRRYEEIAESYGFASAPQARVVSRQMLLSWMLLREGTMVTMMPYSVALPWIVTGQLVVLNTGIEVPLDPLGLVWNPKEAQSGTRSFVEYTLSHTDHRSFQ</sequence>
<dbReference type="InterPro" id="IPR036388">
    <property type="entry name" value="WH-like_DNA-bd_sf"/>
</dbReference>
<keyword evidence="7" id="KW-1185">Reference proteome</keyword>